<comment type="caution">
    <text evidence="1">The sequence shown here is derived from an EMBL/GenBank/DDBJ whole genome shotgun (WGS) entry which is preliminary data.</text>
</comment>
<keyword evidence="2" id="KW-1185">Reference proteome</keyword>
<dbReference type="Proteomes" id="UP000309997">
    <property type="component" value="Unassembled WGS sequence"/>
</dbReference>
<accession>A0ACC4BGK4</accession>
<reference evidence="1 2" key="1">
    <citation type="journal article" date="2024" name="Plant Biotechnol. J.">
        <title>Genome and CRISPR/Cas9 system of a widespread forest tree (Populus alba) in the world.</title>
        <authorList>
            <person name="Liu Y.J."/>
            <person name="Jiang P.F."/>
            <person name="Han X.M."/>
            <person name="Li X.Y."/>
            <person name="Wang H.M."/>
            <person name="Wang Y.J."/>
            <person name="Wang X.X."/>
            <person name="Zeng Q.Y."/>
        </authorList>
    </citation>
    <scope>NUCLEOTIDE SEQUENCE [LARGE SCALE GENOMIC DNA]</scope>
    <source>
        <strain evidence="2">cv. PAL-ZL1</strain>
    </source>
</reference>
<proteinExistence type="predicted"/>
<gene>
    <name evidence="1" type="ORF">D5086_019169</name>
</gene>
<evidence type="ECO:0000313" key="2">
    <source>
        <dbReference type="Proteomes" id="UP000309997"/>
    </source>
</evidence>
<protein>
    <submittedName>
        <fullName evidence="1">Uncharacterized protein</fullName>
    </submittedName>
</protein>
<sequence length="80" mass="8894">MEGVGASYIVELNGLISSSYWVLEIWQWNLVCFWSLLWLYGALIANGASFWMNARSCNEISGIFHFCVSGGRESSCTSSS</sequence>
<organism evidence="1 2">
    <name type="scientific">Populus alba</name>
    <name type="common">White poplar</name>
    <dbReference type="NCBI Taxonomy" id="43335"/>
    <lineage>
        <taxon>Eukaryota</taxon>
        <taxon>Viridiplantae</taxon>
        <taxon>Streptophyta</taxon>
        <taxon>Embryophyta</taxon>
        <taxon>Tracheophyta</taxon>
        <taxon>Spermatophyta</taxon>
        <taxon>Magnoliopsida</taxon>
        <taxon>eudicotyledons</taxon>
        <taxon>Gunneridae</taxon>
        <taxon>Pentapetalae</taxon>
        <taxon>rosids</taxon>
        <taxon>fabids</taxon>
        <taxon>Malpighiales</taxon>
        <taxon>Salicaceae</taxon>
        <taxon>Saliceae</taxon>
        <taxon>Populus</taxon>
    </lineage>
</organism>
<name>A0ACC4BGK4_POPAL</name>
<evidence type="ECO:0000313" key="1">
    <source>
        <dbReference type="EMBL" id="KAL3577665.1"/>
    </source>
</evidence>
<dbReference type="EMBL" id="RCHU02000010">
    <property type="protein sequence ID" value="KAL3577665.1"/>
    <property type="molecule type" value="Genomic_DNA"/>
</dbReference>